<feature type="transmembrane region" description="Helical" evidence="1">
    <location>
        <begin position="32"/>
        <end position="54"/>
    </location>
</feature>
<organism evidence="2 3">
    <name type="scientific">Lentzea flava</name>
    <dbReference type="NCBI Taxonomy" id="103732"/>
    <lineage>
        <taxon>Bacteria</taxon>
        <taxon>Bacillati</taxon>
        <taxon>Actinomycetota</taxon>
        <taxon>Actinomycetes</taxon>
        <taxon>Pseudonocardiales</taxon>
        <taxon>Pseudonocardiaceae</taxon>
        <taxon>Lentzea</taxon>
    </lineage>
</organism>
<dbReference type="EMBL" id="BMRE01000018">
    <property type="protein sequence ID" value="GGU45715.1"/>
    <property type="molecule type" value="Genomic_DNA"/>
</dbReference>
<evidence type="ECO:0000256" key="1">
    <source>
        <dbReference type="SAM" id="Phobius"/>
    </source>
</evidence>
<keyword evidence="1" id="KW-1133">Transmembrane helix</keyword>
<keyword evidence="3" id="KW-1185">Reference proteome</keyword>
<dbReference type="Proteomes" id="UP000649573">
    <property type="component" value="Unassembled WGS sequence"/>
</dbReference>
<evidence type="ECO:0000313" key="2">
    <source>
        <dbReference type="EMBL" id="GGU45715.1"/>
    </source>
</evidence>
<dbReference type="RefSeq" id="WP_189255462.1">
    <property type="nucleotide sequence ID" value="NZ_BMRE01000018.1"/>
</dbReference>
<gene>
    <name evidence="2" type="ORF">GCM10010178_42700</name>
</gene>
<evidence type="ECO:0000313" key="3">
    <source>
        <dbReference type="Proteomes" id="UP000649573"/>
    </source>
</evidence>
<sequence length="97" mass="10488">MSYLVITAVVVVLLMVSWRLVRSSLRMIKEGLAGLGTVLFTIGALSLVGMFAVLGHRDERPSPTNGCYEVTRDAGRFHKVPGSLVVDGVGYLPIRCP</sequence>
<comment type="caution">
    <text evidence="2">The sequence shown here is derived from an EMBL/GenBank/DDBJ whole genome shotgun (WGS) entry which is preliminary data.</text>
</comment>
<proteinExistence type="predicted"/>
<accession>A0ABQ2UN17</accession>
<reference evidence="3" key="1">
    <citation type="journal article" date="2019" name="Int. J. Syst. Evol. Microbiol.">
        <title>The Global Catalogue of Microorganisms (GCM) 10K type strain sequencing project: providing services to taxonomists for standard genome sequencing and annotation.</title>
        <authorList>
            <consortium name="The Broad Institute Genomics Platform"/>
            <consortium name="The Broad Institute Genome Sequencing Center for Infectious Disease"/>
            <person name="Wu L."/>
            <person name="Ma J."/>
        </authorList>
    </citation>
    <scope>NUCLEOTIDE SEQUENCE [LARGE SCALE GENOMIC DNA]</scope>
    <source>
        <strain evidence="3">JCM 3296</strain>
    </source>
</reference>
<keyword evidence="1" id="KW-0812">Transmembrane</keyword>
<name>A0ABQ2UN17_9PSEU</name>
<keyword evidence="1" id="KW-0472">Membrane</keyword>
<protein>
    <submittedName>
        <fullName evidence="2">Uncharacterized protein</fullName>
    </submittedName>
</protein>